<dbReference type="EMBL" id="LUKY01000030">
    <property type="protein sequence ID" value="OIZ95648.1"/>
    <property type="molecule type" value="Genomic_DNA"/>
</dbReference>
<keyword evidence="2" id="KW-0131">Cell cycle</keyword>
<dbReference type="STRING" id="1225476.A1D18_01585"/>
<dbReference type="PANTHER" id="PTHR33969:SF2">
    <property type="entry name" value="SEGREGATION AND CONDENSATION PROTEIN A"/>
    <property type="match status" value="1"/>
</dbReference>
<dbReference type="GO" id="GO:0051301">
    <property type="term" value="P:cell division"/>
    <property type="evidence" value="ECO:0007669"/>
    <property type="project" value="UniProtKB-KW"/>
</dbReference>
<evidence type="ECO:0000313" key="4">
    <source>
        <dbReference type="Proteomes" id="UP000183924"/>
    </source>
</evidence>
<dbReference type="HAMAP" id="MF_01805">
    <property type="entry name" value="ScpA"/>
    <property type="match status" value="1"/>
</dbReference>
<dbReference type="InterPro" id="IPR023093">
    <property type="entry name" value="ScpA-like_C"/>
</dbReference>
<dbReference type="GO" id="GO:0005737">
    <property type="term" value="C:cytoplasm"/>
    <property type="evidence" value="ECO:0007669"/>
    <property type="project" value="UniProtKB-SubCell"/>
</dbReference>
<evidence type="ECO:0000313" key="3">
    <source>
        <dbReference type="EMBL" id="OIZ95648.1"/>
    </source>
</evidence>
<proteinExistence type="inferred from homology"/>
<keyword evidence="2" id="KW-0159">Chromosome partition</keyword>
<dbReference type="Pfam" id="PF02616">
    <property type="entry name" value="SMC_ScpA"/>
    <property type="match status" value="1"/>
</dbReference>
<dbReference type="PANTHER" id="PTHR33969">
    <property type="entry name" value="SEGREGATION AND CONDENSATION PROTEIN A"/>
    <property type="match status" value="1"/>
</dbReference>
<reference evidence="3 4" key="1">
    <citation type="submission" date="2016-03" db="EMBL/GenBank/DDBJ databases">
        <title>Comparative genomics of Rickettsiella.</title>
        <authorList>
            <person name="Chandler C."/>
            <person name="Wang Y."/>
        </authorList>
    </citation>
    <scope>NUCLEOTIDE SEQUENCE [LARGE SCALE GENOMIC DNA]</scope>
    <source>
        <strain evidence="3 4">RCFS May 2013</strain>
    </source>
</reference>
<dbReference type="Gene3D" id="6.10.250.2410">
    <property type="match status" value="1"/>
</dbReference>
<accession>A0A1J8NKH8</accession>
<dbReference type="AlphaFoldDB" id="A0A1J8NKH8"/>
<dbReference type="GO" id="GO:0007059">
    <property type="term" value="P:chromosome segregation"/>
    <property type="evidence" value="ECO:0007669"/>
    <property type="project" value="UniProtKB-UniRule"/>
</dbReference>
<comment type="subcellular location">
    <subcellularLocation>
        <location evidence="2">Cytoplasm</location>
    </subcellularLocation>
    <text evidence="2">Associated with two foci at the outer edges of the nucleoid region in young cells, and at four foci within both cell halves in older cells.</text>
</comment>
<keyword evidence="2" id="KW-0963">Cytoplasm</keyword>
<comment type="subunit">
    <text evidence="2">Component of a cohesin-like complex composed of ScpA, ScpB and the Smc homodimer, in which ScpA and ScpB bind to the head domain of Smc. The presence of the three proteins is required for the association of the complex with DNA.</text>
</comment>
<dbReference type="GO" id="GO:0006260">
    <property type="term" value="P:DNA replication"/>
    <property type="evidence" value="ECO:0007669"/>
    <property type="project" value="UniProtKB-UniRule"/>
</dbReference>
<name>A0A1J8NKH8_9COXI</name>
<keyword evidence="4" id="KW-1185">Reference proteome</keyword>
<comment type="function">
    <text evidence="2">Participates in chromosomal partition during cell division. May act via the formation of a condensin-like complex containing Smc and ScpB that pull DNA away from mid-cell into both cell halves.</text>
</comment>
<gene>
    <name evidence="2" type="primary">scpA</name>
    <name evidence="3" type="ORF">A1D18_01585</name>
</gene>
<dbReference type="Gene3D" id="1.10.10.580">
    <property type="entry name" value="Structural maintenance of chromosome 1. Chain E"/>
    <property type="match status" value="1"/>
</dbReference>
<evidence type="ECO:0000256" key="2">
    <source>
        <dbReference type="HAMAP-Rule" id="MF_01805"/>
    </source>
</evidence>
<dbReference type="InterPro" id="IPR003768">
    <property type="entry name" value="ScpA"/>
</dbReference>
<protein>
    <recommendedName>
        <fullName evidence="1 2">Segregation and condensation protein A</fullName>
    </recommendedName>
</protein>
<dbReference type="RefSeq" id="WP_071662119.1">
    <property type="nucleotide sequence ID" value="NZ_LUKY01000030.1"/>
</dbReference>
<evidence type="ECO:0000256" key="1">
    <source>
        <dbReference type="ARBA" id="ARBA00044777"/>
    </source>
</evidence>
<dbReference type="OrthoDB" id="9811016at2"/>
<comment type="caution">
    <text evidence="3">The sequence shown here is derived from an EMBL/GenBank/DDBJ whole genome shotgun (WGS) entry which is preliminary data.</text>
</comment>
<sequence>MSENRLATTLIGDAPIATIRGQPLVQLPYDLYIPPQALEVLLEAFTGPLDLLLYLIKKQNFDILDIPVAEITRQYMQYIELMQVLEIELAAEYLVMAAILTEIKSRLLLPKPAETPTNDEADPRAELIRRLQEYERTKQAAQALEQLPRLGRDVFLAMAEAGLPPVSAENPRQAPPLALEGLVEAFQAVLARAALRTHHPIAEEPLSIKERMSQILKKITAQSPLKFTELFKFDEGRMGVVVTFMALLELWRQSLIELSQATSFGEIEVRGIGCFKIKQ</sequence>
<comment type="similarity">
    <text evidence="2">Belongs to the ScpA family.</text>
</comment>
<dbReference type="Proteomes" id="UP000183924">
    <property type="component" value="Unassembled WGS sequence"/>
</dbReference>
<organism evidence="3 4">
    <name type="scientific">Candidatus Rickettsiella isopodorum</name>
    <dbReference type="NCBI Taxonomy" id="1225476"/>
    <lineage>
        <taxon>Bacteria</taxon>
        <taxon>Pseudomonadati</taxon>
        <taxon>Pseudomonadota</taxon>
        <taxon>Gammaproteobacteria</taxon>
        <taxon>Legionellales</taxon>
        <taxon>Coxiellaceae</taxon>
        <taxon>Rickettsiella</taxon>
    </lineage>
</organism>
<keyword evidence="2" id="KW-0132">Cell division</keyword>